<dbReference type="SUPFAM" id="SSF53474">
    <property type="entry name" value="alpha/beta-Hydrolases"/>
    <property type="match status" value="1"/>
</dbReference>
<dbReference type="InterPro" id="IPR019826">
    <property type="entry name" value="Carboxylesterase_B_AS"/>
</dbReference>
<dbReference type="InterPro" id="IPR029058">
    <property type="entry name" value="AB_hydrolase_fold"/>
</dbReference>
<dbReference type="PANTHER" id="PTHR11559">
    <property type="entry name" value="CARBOXYLESTERASE"/>
    <property type="match status" value="1"/>
</dbReference>
<evidence type="ECO:0000256" key="1">
    <source>
        <dbReference type="ARBA" id="ARBA00005964"/>
    </source>
</evidence>
<evidence type="ECO:0000256" key="3">
    <source>
        <dbReference type="RuleBase" id="RU361235"/>
    </source>
</evidence>
<dbReference type="InterPro" id="IPR050309">
    <property type="entry name" value="Type-B_Carboxylest/Lipase"/>
</dbReference>
<dbReference type="EMBL" id="BAAAQF010000034">
    <property type="protein sequence ID" value="GAA1695464.1"/>
    <property type="molecule type" value="Genomic_DNA"/>
</dbReference>
<comment type="similarity">
    <text evidence="1 3">Belongs to the type-B carboxylesterase/lipase family.</text>
</comment>
<organism evidence="5 6">
    <name type="scientific">Glycomyces endophyticus</name>
    <dbReference type="NCBI Taxonomy" id="480996"/>
    <lineage>
        <taxon>Bacteria</taxon>
        <taxon>Bacillati</taxon>
        <taxon>Actinomycetota</taxon>
        <taxon>Actinomycetes</taxon>
        <taxon>Glycomycetales</taxon>
        <taxon>Glycomycetaceae</taxon>
        <taxon>Glycomyces</taxon>
    </lineage>
</organism>
<dbReference type="PROSITE" id="PS00122">
    <property type="entry name" value="CARBOXYLESTERASE_B_1"/>
    <property type="match status" value="1"/>
</dbReference>
<accession>A0ABP4TXA9</accession>
<sequence length="494" mass="51576">MREPDRFAEVLTPSGRLRGRWRGEPGTPGASAAFLGVPFAEAPTGERRYGAPVPQAPWDGVRDALEPGPTPYRKGGTANLLPEAAVPGDATLNVDVFTPDPGPGANLPVLVWIHGGAFTAGSPASPWYDGAAFCRDGVVTANLSYRLGFDGFAPIQGAPANRGVLDWIAALAWVQDHIAAFGGDPSRVTVAGQSAGGTAVLTLLASPRAKGLLARGWALSPAPAYGDPAAAEALTRLIAERAGALPTRESLTAVAEKRLLKLQRKEMGLKSGNITTAITAALDEGLPYGPVVDGDLLPAAVPDALAAGHGAEVPLVVGTCDDELVPAFRNAKRFLRFLPARFLLGRIGLTGAARRAWLADNADVRRRGTIPTLARYTTDRAFRAAIPGLLAAREGAAPTRLYRFAWRSPVYGAAVHCLDIPFFFDHLDAVGIDRLTGSAPPRALAAEVHGAAVAFARTGDPGWPAATAASPRTRVFDTPSATVPDGYAGVRALR</sequence>
<dbReference type="Gene3D" id="3.40.50.1820">
    <property type="entry name" value="alpha/beta hydrolase"/>
    <property type="match status" value="1"/>
</dbReference>
<evidence type="ECO:0000313" key="5">
    <source>
        <dbReference type="EMBL" id="GAA1695464.1"/>
    </source>
</evidence>
<evidence type="ECO:0000259" key="4">
    <source>
        <dbReference type="Pfam" id="PF00135"/>
    </source>
</evidence>
<gene>
    <name evidence="5" type="ORF">GCM10009830_49200</name>
</gene>
<feature type="domain" description="Carboxylesterase type B" evidence="4">
    <location>
        <begin position="9"/>
        <end position="462"/>
    </location>
</feature>
<dbReference type="RefSeq" id="WP_344492692.1">
    <property type="nucleotide sequence ID" value="NZ_BAAAQF010000034.1"/>
</dbReference>
<proteinExistence type="inferred from homology"/>
<dbReference type="Pfam" id="PF00135">
    <property type="entry name" value="COesterase"/>
    <property type="match status" value="1"/>
</dbReference>
<reference evidence="6" key="1">
    <citation type="journal article" date="2019" name="Int. J. Syst. Evol. Microbiol.">
        <title>The Global Catalogue of Microorganisms (GCM) 10K type strain sequencing project: providing services to taxonomists for standard genome sequencing and annotation.</title>
        <authorList>
            <consortium name="The Broad Institute Genomics Platform"/>
            <consortium name="The Broad Institute Genome Sequencing Center for Infectious Disease"/>
            <person name="Wu L."/>
            <person name="Ma J."/>
        </authorList>
    </citation>
    <scope>NUCLEOTIDE SEQUENCE [LARGE SCALE GENOMIC DNA]</scope>
    <source>
        <strain evidence="6">JCM 16001</strain>
    </source>
</reference>
<dbReference type="InterPro" id="IPR002018">
    <property type="entry name" value="CarbesteraseB"/>
</dbReference>
<keyword evidence="2 3" id="KW-0378">Hydrolase</keyword>
<comment type="caution">
    <text evidence="5">The sequence shown here is derived from an EMBL/GenBank/DDBJ whole genome shotgun (WGS) entry which is preliminary data.</text>
</comment>
<dbReference type="Proteomes" id="UP001499851">
    <property type="component" value="Unassembled WGS sequence"/>
</dbReference>
<name>A0ABP4TXA9_9ACTN</name>
<keyword evidence="6" id="KW-1185">Reference proteome</keyword>
<protein>
    <recommendedName>
        <fullName evidence="3">Carboxylic ester hydrolase</fullName>
        <ecNumber evidence="3">3.1.1.-</ecNumber>
    </recommendedName>
</protein>
<dbReference type="EC" id="3.1.1.-" evidence="3"/>
<evidence type="ECO:0000256" key="2">
    <source>
        <dbReference type="ARBA" id="ARBA00022801"/>
    </source>
</evidence>
<evidence type="ECO:0000313" key="6">
    <source>
        <dbReference type="Proteomes" id="UP001499851"/>
    </source>
</evidence>